<keyword evidence="5" id="KW-1185">Reference proteome</keyword>
<dbReference type="RefSeq" id="WP_334250638.1">
    <property type="nucleotide sequence ID" value="NZ_JBAKBE010000003.1"/>
</dbReference>
<name>A0ABU7ZLD2_9HYPH</name>
<dbReference type="EC" id="1.3.1.106" evidence="4"/>
<keyword evidence="3 4" id="KW-0560">Oxidoreductase</keyword>
<evidence type="ECO:0000313" key="5">
    <source>
        <dbReference type="Proteomes" id="UP001380822"/>
    </source>
</evidence>
<dbReference type="InterPro" id="IPR003723">
    <property type="entry name" value="Precorrin-6x_reduct"/>
</dbReference>
<dbReference type="PROSITE" id="PS51014">
    <property type="entry name" value="COBK_CBIJ"/>
    <property type="match status" value="1"/>
</dbReference>
<evidence type="ECO:0000256" key="3">
    <source>
        <dbReference type="ARBA" id="ARBA00023002"/>
    </source>
</evidence>
<dbReference type="GO" id="GO:0016491">
    <property type="term" value="F:oxidoreductase activity"/>
    <property type="evidence" value="ECO:0007669"/>
    <property type="project" value="UniProtKB-KW"/>
</dbReference>
<dbReference type="NCBIfam" id="TIGR00715">
    <property type="entry name" value="precor6x_red"/>
    <property type="match status" value="1"/>
</dbReference>
<dbReference type="Proteomes" id="UP001380822">
    <property type="component" value="Unassembled WGS sequence"/>
</dbReference>
<dbReference type="PANTHER" id="PTHR36925:SF1">
    <property type="entry name" value="COBALT-PRECORRIN-6A REDUCTASE"/>
    <property type="match status" value="1"/>
</dbReference>
<dbReference type="Pfam" id="PF02571">
    <property type="entry name" value="CbiJ"/>
    <property type="match status" value="1"/>
</dbReference>
<keyword evidence="2" id="KW-0169">Cobalamin biosynthesis</keyword>
<evidence type="ECO:0000313" key="4">
    <source>
        <dbReference type="EMBL" id="MEH0095821.1"/>
    </source>
</evidence>
<dbReference type="PANTHER" id="PTHR36925">
    <property type="entry name" value="COBALT-PRECORRIN-6A REDUCTASE"/>
    <property type="match status" value="1"/>
</dbReference>
<protein>
    <submittedName>
        <fullName evidence="4">Cobalt-precorrin-6A reductase</fullName>
        <ecNumber evidence="4">1.3.1.106</ecNumber>
    </submittedName>
</protein>
<dbReference type="NCBIfam" id="NF005968">
    <property type="entry name" value="PRK08057.1-2"/>
    <property type="match status" value="1"/>
</dbReference>
<evidence type="ECO:0000256" key="2">
    <source>
        <dbReference type="ARBA" id="ARBA00022573"/>
    </source>
</evidence>
<evidence type="ECO:0000256" key="1">
    <source>
        <dbReference type="ARBA" id="ARBA00004953"/>
    </source>
</evidence>
<comment type="caution">
    <text evidence="4">The sequence shown here is derived from an EMBL/GenBank/DDBJ whole genome shotgun (WGS) entry which is preliminary data.</text>
</comment>
<proteinExistence type="predicted"/>
<organism evidence="4 5">
    <name type="scientific">Pannonibacter anstelovis</name>
    <dbReference type="NCBI Taxonomy" id="3121537"/>
    <lineage>
        <taxon>Bacteria</taxon>
        <taxon>Pseudomonadati</taxon>
        <taxon>Pseudomonadota</taxon>
        <taxon>Alphaproteobacteria</taxon>
        <taxon>Hyphomicrobiales</taxon>
        <taxon>Stappiaceae</taxon>
        <taxon>Pannonibacter</taxon>
    </lineage>
</organism>
<reference evidence="4 5" key="1">
    <citation type="submission" date="2024-02" db="EMBL/GenBank/DDBJ databases">
        <title>A new putative Pannonibacter species isolated from two cases of bloodstream infections in paediatric patients.</title>
        <authorList>
            <person name="Castellana S."/>
            <person name="De Laurentiis V."/>
            <person name="Grassi M."/>
            <person name="De Leonardis F."/>
            <person name="Mosca A."/>
            <person name="De Carlo C."/>
            <person name="Sparapano E."/>
            <person name="Ronga L."/>
            <person name="Santacroce L."/>
            <person name="Chironna M."/>
            <person name="De Robertis A."/>
            <person name="Bianco A."/>
            <person name="Del Sambro L."/>
            <person name="Capozzi L."/>
            <person name="Parisi A."/>
        </authorList>
    </citation>
    <scope>NUCLEOTIDE SEQUENCE [LARGE SCALE GENOMIC DNA]</scope>
    <source>
        <strain evidence="4 5">Pt2</strain>
    </source>
</reference>
<comment type="pathway">
    <text evidence="1">Cofactor biosynthesis; adenosylcobalamin biosynthesis.</text>
</comment>
<dbReference type="EMBL" id="JBAKBE010000003">
    <property type="protein sequence ID" value="MEH0095821.1"/>
    <property type="molecule type" value="Genomic_DNA"/>
</dbReference>
<sequence length="256" mass="27328">MDKSHILILAGTAEARALAEQLVLRTDLSVTLSLAGRTQHPAALPGHIRSGGFGGADGLADYLRRQNIRLLIDATHPFAARISHNAAEAAARLGLPLLKVERPPWVPQEGDRWTSVQTVPEAVAALGADQRRVFLATGRQEAAAVNSAPQHVYLVRSVDPVDPPLTVPHATCILGRGPFGLDEELELLRQHRIDVIICKNSGGKATFAKLQAARQLGLEVIMVERSSTAAALTAGTAGEALRLIDHLLPPPEKRGV</sequence>
<gene>
    <name evidence="4" type="ORF">V6L76_06140</name>
</gene>
<accession>A0ABU7ZLD2</accession>